<evidence type="ECO:0000256" key="11">
    <source>
        <dbReference type="ARBA" id="ARBA00022984"/>
    </source>
</evidence>
<dbReference type="eggNOG" id="COG1181">
    <property type="taxonomic scope" value="Bacteria"/>
</dbReference>
<dbReference type="PROSITE" id="PS00844">
    <property type="entry name" value="DALA_DALA_LIGASE_2"/>
    <property type="match status" value="1"/>
</dbReference>
<keyword evidence="17" id="KW-1185">Reference proteome</keyword>
<dbReference type="Pfam" id="PF07478">
    <property type="entry name" value="Dala_Dala_lig_C"/>
    <property type="match status" value="1"/>
</dbReference>
<dbReference type="STRING" id="1357400.HMPREF2086_00848"/>
<evidence type="ECO:0000256" key="6">
    <source>
        <dbReference type="ARBA" id="ARBA00022490"/>
    </source>
</evidence>
<dbReference type="InterPro" id="IPR011127">
    <property type="entry name" value="Dala_Dala_lig_N"/>
</dbReference>
<comment type="cofactor">
    <cofactor evidence="1">
        <name>Mn(2+)</name>
        <dbReference type="ChEBI" id="CHEBI:29035"/>
    </cofactor>
</comment>
<evidence type="ECO:0000313" key="17">
    <source>
        <dbReference type="Proteomes" id="UP000018731"/>
    </source>
</evidence>
<dbReference type="NCBIfam" id="NF002527">
    <property type="entry name" value="PRK01966.1-3"/>
    <property type="match status" value="1"/>
</dbReference>
<dbReference type="GO" id="GO:0008360">
    <property type="term" value="P:regulation of cell shape"/>
    <property type="evidence" value="ECO:0007669"/>
    <property type="project" value="UniProtKB-KW"/>
</dbReference>
<dbReference type="InterPro" id="IPR011095">
    <property type="entry name" value="Dala_Dala_lig_C"/>
</dbReference>
<evidence type="ECO:0000313" key="16">
    <source>
        <dbReference type="EMBL" id="ETD24101.1"/>
    </source>
</evidence>
<dbReference type="Proteomes" id="UP000018731">
    <property type="component" value="Unassembled WGS sequence"/>
</dbReference>
<dbReference type="Gene3D" id="3.40.50.20">
    <property type="match status" value="1"/>
</dbReference>
<dbReference type="SUPFAM" id="SSF52440">
    <property type="entry name" value="PreATP-grasp domain"/>
    <property type="match status" value="1"/>
</dbReference>
<feature type="domain" description="ATP-grasp" evidence="15">
    <location>
        <begin position="145"/>
        <end position="362"/>
    </location>
</feature>
<reference evidence="16 17" key="1">
    <citation type="journal article" date="2014" name="Genome Announc.">
        <title>Draft genome sequences of six enterohepatic helicobacter species isolated from humans and one from rhesus macaques.</title>
        <authorList>
            <person name="Shen Z."/>
            <person name="Sheh A."/>
            <person name="Young S.K."/>
            <person name="Abouelliel A."/>
            <person name="Ward D.V."/>
            <person name="Earl A.M."/>
            <person name="Fox J.G."/>
        </authorList>
    </citation>
    <scope>NUCLEOTIDE SEQUENCE [LARGE SCALE GENOMIC DNA]</scope>
    <source>
        <strain evidence="16 17">MIT 99-5501</strain>
    </source>
</reference>
<keyword evidence="9 14" id="KW-0067">ATP-binding</keyword>
<organism evidence="16 17">
    <name type="scientific">Helicobacter macacae MIT 99-5501</name>
    <dbReference type="NCBI Taxonomy" id="1357400"/>
    <lineage>
        <taxon>Bacteria</taxon>
        <taxon>Pseudomonadati</taxon>
        <taxon>Campylobacterota</taxon>
        <taxon>Epsilonproteobacteria</taxon>
        <taxon>Campylobacterales</taxon>
        <taxon>Helicobacteraceae</taxon>
        <taxon>Helicobacter</taxon>
    </lineage>
</organism>
<dbReference type="PROSITE" id="PS50975">
    <property type="entry name" value="ATP_GRASP"/>
    <property type="match status" value="1"/>
</dbReference>
<evidence type="ECO:0000256" key="7">
    <source>
        <dbReference type="ARBA" id="ARBA00022598"/>
    </source>
</evidence>
<comment type="subcellular location">
    <subcellularLocation>
        <location evidence="3">Cytoplasm</location>
    </subcellularLocation>
</comment>
<dbReference type="SUPFAM" id="SSF56059">
    <property type="entry name" value="Glutathione synthetase ATP-binding domain-like"/>
    <property type="match status" value="1"/>
</dbReference>
<evidence type="ECO:0000256" key="14">
    <source>
        <dbReference type="PROSITE-ProRule" id="PRU00409"/>
    </source>
</evidence>
<evidence type="ECO:0000256" key="2">
    <source>
        <dbReference type="ARBA" id="ARBA00001946"/>
    </source>
</evidence>
<name>V8CBK3_9HELI</name>
<keyword evidence="7" id="KW-0436">Ligase</keyword>
<dbReference type="GO" id="GO:0008716">
    <property type="term" value="F:D-alanine-D-alanine ligase activity"/>
    <property type="evidence" value="ECO:0007669"/>
    <property type="project" value="UniProtKB-EC"/>
</dbReference>
<evidence type="ECO:0000256" key="12">
    <source>
        <dbReference type="ARBA" id="ARBA00023316"/>
    </source>
</evidence>
<protein>
    <recommendedName>
        <fullName evidence="5">D-alanine--D-alanine ligase</fullName>
        <ecNumber evidence="5">6.3.2.4</ecNumber>
    </recommendedName>
</protein>
<dbReference type="Pfam" id="PF01820">
    <property type="entry name" value="Dala_Dala_lig_N"/>
    <property type="match status" value="1"/>
</dbReference>
<dbReference type="EC" id="6.3.2.4" evidence="5"/>
<dbReference type="AlphaFoldDB" id="V8CBK3"/>
<evidence type="ECO:0000256" key="1">
    <source>
        <dbReference type="ARBA" id="ARBA00001936"/>
    </source>
</evidence>
<dbReference type="GO" id="GO:0005737">
    <property type="term" value="C:cytoplasm"/>
    <property type="evidence" value="ECO:0007669"/>
    <property type="project" value="UniProtKB-SubCell"/>
</dbReference>
<dbReference type="Gene3D" id="3.30.470.20">
    <property type="entry name" value="ATP-grasp fold, B domain"/>
    <property type="match status" value="1"/>
</dbReference>
<proteinExistence type="inferred from homology"/>
<sequence length="367" mass="41417">MSWSVLKSWSVIFGGVSFEHEISIVSAISLKKVLGDKIKHFIFLDSSHSFYDIAPEKMQAKTFASGEYKSCKKLFLGLGGFYEKGFLGAQKPLSDLGVALNLIHGADGEDGTLASIFDFYKIPFIGPRIEASVISFNKILTKIYVDSLDKSRVKTLPFCRYHRDELPYILDGSKPIAFPYPFIIKPARLGSSIGIAIVNKQSEVEYALDSAFELDDSVIVEPFYKGVREYNLAGFLGIKDGQKNTFIFSQVEEPSKKDLLDFNDKYLDFSRTDNAPKAQIDSKLESRLQEAFKIIYGKVFEGALIRCDFFVIDDEIYLNEINPIPGSLANYLFDNLEKALESIHLPRNKNIPITYAYVEHIRKTKGK</sequence>
<keyword evidence="12" id="KW-0961">Cell wall biogenesis/degradation</keyword>
<comment type="caution">
    <text evidence="16">The sequence shown here is derived from an EMBL/GenBank/DDBJ whole genome shotgun (WGS) entry which is preliminary data.</text>
</comment>
<dbReference type="InterPro" id="IPR016185">
    <property type="entry name" value="PreATP-grasp_dom_sf"/>
</dbReference>
<comment type="catalytic activity">
    <reaction evidence="13">
        <text>2 D-alanine + ATP = D-alanyl-D-alanine + ADP + phosphate + H(+)</text>
        <dbReference type="Rhea" id="RHEA:11224"/>
        <dbReference type="ChEBI" id="CHEBI:15378"/>
        <dbReference type="ChEBI" id="CHEBI:30616"/>
        <dbReference type="ChEBI" id="CHEBI:43474"/>
        <dbReference type="ChEBI" id="CHEBI:57416"/>
        <dbReference type="ChEBI" id="CHEBI:57822"/>
        <dbReference type="ChEBI" id="CHEBI:456216"/>
        <dbReference type="EC" id="6.3.2.4"/>
    </reaction>
</comment>
<dbReference type="RefSeq" id="WP_023927572.1">
    <property type="nucleotide sequence ID" value="NZ_KI669454.1"/>
</dbReference>
<keyword evidence="11" id="KW-0573">Peptidoglycan synthesis</keyword>
<dbReference type="PANTHER" id="PTHR23132">
    <property type="entry name" value="D-ALANINE--D-ALANINE LIGASE"/>
    <property type="match status" value="1"/>
</dbReference>
<evidence type="ECO:0000256" key="3">
    <source>
        <dbReference type="ARBA" id="ARBA00004496"/>
    </source>
</evidence>
<evidence type="ECO:0000259" key="15">
    <source>
        <dbReference type="PROSITE" id="PS50975"/>
    </source>
</evidence>
<dbReference type="InterPro" id="IPR000291">
    <property type="entry name" value="D-Ala_lig_Van_CS"/>
</dbReference>
<dbReference type="OrthoDB" id="9813261at2"/>
<accession>V8CBK3</accession>
<keyword evidence="10" id="KW-0133">Cell shape</keyword>
<dbReference type="GO" id="GO:0071555">
    <property type="term" value="P:cell wall organization"/>
    <property type="evidence" value="ECO:0007669"/>
    <property type="project" value="UniProtKB-KW"/>
</dbReference>
<comment type="cofactor">
    <cofactor evidence="2">
        <name>Mg(2+)</name>
        <dbReference type="ChEBI" id="CHEBI:18420"/>
    </cofactor>
</comment>
<dbReference type="GO" id="GO:0009252">
    <property type="term" value="P:peptidoglycan biosynthetic process"/>
    <property type="evidence" value="ECO:0007669"/>
    <property type="project" value="UniProtKB-KW"/>
</dbReference>
<dbReference type="GO" id="GO:0005524">
    <property type="term" value="F:ATP binding"/>
    <property type="evidence" value="ECO:0007669"/>
    <property type="project" value="UniProtKB-UniRule"/>
</dbReference>
<dbReference type="PATRIC" id="fig|1357400.3.peg.1171"/>
<keyword evidence="6" id="KW-0963">Cytoplasm</keyword>
<evidence type="ECO:0000256" key="4">
    <source>
        <dbReference type="ARBA" id="ARBA00010871"/>
    </source>
</evidence>
<dbReference type="InterPro" id="IPR013815">
    <property type="entry name" value="ATP_grasp_subdomain_1"/>
</dbReference>
<evidence type="ECO:0000256" key="9">
    <source>
        <dbReference type="ARBA" id="ARBA00022840"/>
    </source>
</evidence>
<gene>
    <name evidence="16" type="ORF">HMPREF2086_00848</name>
</gene>
<dbReference type="Gene3D" id="3.30.1490.20">
    <property type="entry name" value="ATP-grasp fold, A domain"/>
    <property type="match status" value="1"/>
</dbReference>
<dbReference type="PROSITE" id="PS00843">
    <property type="entry name" value="DALA_DALA_LIGASE_1"/>
    <property type="match status" value="1"/>
</dbReference>
<dbReference type="EMBL" id="AZJI01000004">
    <property type="protein sequence ID" value="ETD24101.1"/>
    <property type="molecule type" value="Genomic_DNA"/>
</dbReference>
<dbReference type="PANTHER" id="PTHR23132:SF23">
    <property type="entry name" value="D-ALANINE--D-ALANINE LIGASE B"/>
    <property type="match status" value="1"/>
</dbReference>
<comment type="similarity">
    <text evidence="4">Belongs to the D-alanine--D-alanine ligase family.</text>
</comment>
<evidence type="ECO:0000256" key="5">
    <source>
        <dbReference type="ARBA" id="ARBA00012216"/>
    </source>
</evidence>
<evidence type="ECO:0000256" key="8">
    <source>
        <dbReference type="ARBA" id="ARBA00022741"/>
    </source>
</evidence>
<dbReference type="HOGENOM" id="CLU_039268_0_2_7"/>
<evidence type="ECO:0000256" key="13">
    <source>
        <dbReference type="ARBA" id="ARBA00047614"/>
    </source>
</evidence>
<dbReference type="GO" id="GO:0046872">
    <property type="term" value="F:metal ion binding"/>
    <property type="evidence" value="ECO:0007669"/>
    <property type="project" value="InterPro"/>
</dbReference>
<keyword evidence="8 14" id="KW-0547">Nucleotide-binding</keyword>
<evidence type="ECO:0000256" key="10">
    <source>
        <dbReference type="ARBA" id="ARBA00022960"/>
    </source>
</evidence>
<dbReference type="InterPro" id="IPR011761">
    <property type="entry name" value="ATP-grasp"/>
</dbReference>